<sequence>MPIYKASSRSALLAAFERCIEGHESLHKAGFLHRDISVNNLMINEDDGNPCWPSFLIDLDLAIQESQEAASGAKGKTGTRDFMAIWVLLGEQHSFMHDLESFFWVLFWICIHYDGQGKVTRPTEFESWNYESDNKLVRSKVGTRGDESIFLKIAEESFNLPGLPLLYLSPVFSKYIKHLHFRNSLEDCRRFYRCPHSNGPRKADLVVYDLDDDDLYDLDDGDSKDDDDLYDLDDGDSKDDELDCLDGVDWGTHSRNFDYLSFASGIVVNGLSHRQLRSFSWDLGACIPETILGPSGIITLRQDSVENISLTTDRSCLIDDDSTITWCPHSYNQGSTIHLDNFKNLKSFRWRGPRREDIDTLSSAIKNNRTNLIKLELDFVGWDDQHGDWFPSTEQSNECRLLTQILGTPPHPPSPIFLKLQELSISFAPIGPAFASALDVRSLVSLKLHYCSGWTKFVEKVTESSITLKLKTFEICDYEFNDRSEEQKAITDLLGSFGGLEKLHIFLGHSWLTSWIPTRDFWASVLRHRATLKSCILDPLWGDRTEQIRAAFGEQQGSVRQQEASSPQRQNIILQRLLHYYEMKPRANVLNLLDVECLGLINEPTCLRRTLLPFAEKDCLRVIHIRAGDGMRSFWEWNWVWKDFVESEGRMKRWSGSYSGADLRALWPHVTVTGARYQLQDKFCAFVEWAFGAGGIASLRAIVVGDFSIKCDDKRTRFSICRNEDGTFTFLDGRDGRRDQALDDYQDFLASCR</sequence>
<dbReference type="GO" id="GO:0005524">
    <property type="term" value="F:ATP binding"/>
    <property type="evidence" value="ECO:0007669"/>
    <property type="project" value="InterPro"/>
</dbReference>
<dbReference type="VEuPathDB" id="FungiDB:HZS61_007471"/>
<gene>
    <name evidence="11" type="ORF">FRV6_16495</name>
</gene>
<dbReference type="VEuPathDB" id="FungiDB:FOIG_11337"/>
<evidence type="ECO:0000256" key="5">
    <source>
        <dbReference type="ARBA" id="ARBA00019973"/>
    </source>
</evidence>
<dbReference type="VEuPathDB" id="FungiDB:FOZG_16320"/>
<protein>
    <recommendedName>
        <fullName evidence="5">EKC/KEOPS complex subunit BUD32</fullName>
        <ecNumber evidence="3">2.7.11.1</ecNumber>
    </recommendedName>
    <alternativeName>
        <fullName evidence="6 7">Atypical Serine/threonine protein kinase BUD32</fullName>
    </alternativeName>
    <alternativeName>
        <fullName evidence="4">EKC/KEOPS complex subunit bud32</fullName>
    </alternativeName>
</protein>
<dbReference type="InterPro" id="IPR040976">
    <property type="entry name" value="Pkinase_fungal"/>
</dbReference>
<dbReference type="VEuPathDB" id="FungiDB:FOXG_12507"/>
<dbReference type="VEuPathDB" id="FungiDB:FOZG_17456"/>
<dbReference type="InterPro" id="IPR011009">
    <property type="entry name" value="Kinase-like_dom_sf"/>
</dbReference>
<dbReference type="VEuPathDB" id="FungiDB:FOXG_22169"/>
<dbReference type="GO" id="GO:0004674">
    <property type="term" value="F:protein serine/threonine kinase activity"/>
    <property type="evidence" value="ECO:0007669"/>
    <property type="project" value="UniProtKB-EC"/>
</dbReference>
<comment type="catalytic activity">
    <reaction evidence="8">
        <text>L-threonyl-[protein] + ATP = O-phospho-L-threonyl-[protein] + ADP + H(+)</text>
        <dbReference type="Rhea" id="RHEA:46608"/>
        <dbReference type="Rhea" id="RHEA-COMP:11060"/>
        <dbReference type="Rhea" id="RHEA-COMP:11605"/>
        <dbReference type="ChEBI" id="CHEBI:15378"/>
        <dbReference type="ChEBI" id="CHEBI:30013"/>
        <dbReference type="ChEBI" id="CHEBI:30616"/>
        <dbReference type="ChEBI" id="CHEBI:61977"/>
        <dbReference type="ChEBI" id="CHEBI:456216"/>
        <dbReference type="EC" id="2.7.11.1"/>
    </reaction>
</comment>
<dbReference type="OrthoDB" id="1720422at2759"/>
<dbReference type="EC" id="2.7.11.1" evidence="3"/>
<dbReference type="PROSITE" id="PS50011">
    <property type="entry name" value="PROTEIN_KINASE_DOM"/>
    <property type="match status" value="1"/>
</dbReference>
<evidence type="ECO:0000256" key="6">
    <source>
        <dbReference type="ARBA" id="ARBA00030980"/>
    </source>
</evidence>
<comment type="subunit">
    <text evidence="2">Component of the EKC/KEOPS complex composed of at least BUD32, CGI121, GON7, KAE1 and PCC1; the whole complex dimerizes.</text>
</comment>
<evidence type="ECO:0000259" key="10">
    <source>
        <dbReference type="PROSITE" id="PS50011"/>
    </source>
</evidence>
<dbReference type="Proteomes" id="UP000219369">
    <property type="component" value="Unassembled WGS sequence"/>
</dbReference>
<dbReference type="VEuPathDB" id="FungiDB:FOC4_g10006340"/>
<evidence type="ECO:0000256" key="9">
    <source>
        <dbReference type="ARBA" id="ARBA00048679"/>
    </source>
</evidence>
<dbReference type="PANTHER" id="PTHR38248">
    <property type="entry name" value="FUNK1 6"/>
    <property type="match status" value="1"/>
</dbReference>
<evidence type="ECO:0000256" key="8">
    <source>
        <dbReference type="ARBA" id="ARBA00047899"/>
    </source>
</evidence>
<feature type="domain" description="Protein kinase" evidence="10">
    <location>
        <begin position="1"/>
        <end position="181"/>
    </location>
</feature>
<comment type="catalytic activity">
    <reaction evidence="9">
        <text>L-seryl-[protein] + ATP = O-phospho-L-seryl-[protein] + ADP + H(+)</text>
        <dbReference type="Rhea" id="RHEA:17989"/>
        <dbReference type="Rhea" id="RHEA-COMP:9863"/>
        <dbReference type="Rhea" id="RHEA-COMP:11604"/>
        <dbReference type="ChEBI" id="CHEBI:15378"/>
        <dbReference type="ChEBI" id="CHEBI:29999"/>
        <dbReference type="ChEBI" id="CHEBI:30616"/>
        <dbReference type="ChEBI" id="CHEBI:83421"/>
        <dbReference type="ChEBI" id="CHEBI:456216"/>
        <dbReference type="EC" id="2.7.11.1"/>
    </reaction>
</comment>
<dbReference type="PANTHER" id="PTHR38248:SF2">
    <property type="entry name" value="FUNK1 11"/>
    <property type="match status" value="1"/>
</dbReference>
<evidence type="ECO:0000256" key="1">
    <source>
        <dbReference type="ARBA" id="ARBA00003747"/>
    </source>
</evidence>
<dbReference type="EMBL" id="FMJY01000011">
    <property type="protein sequence ID" value="SCO92367.1"/>
    <property type="molecule type" value="Genomic_DNA"/>
</dbReference>
<evidence type="ECO:0000313" key="11">
    <source>
        <dbReference type="EMBL" id="SCO92367.1"/>
    </source>
</evidence>
<reference evidence="12" key="1">
    <citation type="submission" date="2016-09" db="EMBL/GenBank/DDBJ databases">
        <authorList>
            <person name="Guldener U."/>
        </authorList>
    </citation>
    <scope>NUCLEOTIDE SEQUENCE [LARGE SCALE GENOMIC DNA]</scope>
    <source>
        <strain evidence="12">V64-1</strain>
    </source>
</reference>
<dbReference type="InterPro" id="IPR008266">
    <property type="entry name" value="Tyr_kinase_AS"/>
</dbReference>
<dbReference type="VEuPathDB" id="FungiDB:FOC1_g10003052"/>
<evidence type="ECO:0000256" key="7">
    <source>
        <dbReference type="ARBA" id="ARBA00033194"/>
    </source>
</evidence>
<evidence type="ECO:0000256" key="3">
    <source>
        <dbReference type="ARBA" id="ARBA00012513"/>
    </source>
</evidence>
<accession>A0A2H3TUU1</accession>
<comment type="function">
    <text evidence="1">Component of the EKC/KEOPS complex that is required for the formation of a threonylcarbamoyl group on adenosine at position 37 (t(6)A37) in tRNAs that read codons beginning with adenine. The complex is probably involved in the transfer of the threonylcarbamoyl moiety of threonylcarbamoyl-AMP (TC-AMP) to the N6 group of A37. BUD32 has ATPase activity in the context of the EKC/KEOPS complex and likely plays a supporting role to the catalytic subunit KAE1. The EKC/KEOPS complex also promotes both telomere uncapping and telomere elongation. The complex is required for efficient recruitment of transcriptional coactivators.</text>
</comment>
<dbReference type="Gene3D" id="1.10.510.10">
    <property type="entry name" value="Transferase(Phosphotransferase) domain 1"/>
    <property type="match status" value="1"/>
</dbReference>
<evidence type="ECO:0000313" key="12">
    <source>
        <dbReference type="Proteomes" id="UP000219369"/>
    </source>
</evidence>
<evidence type="ECO:0000256" key="4">
    <source>
        <dbReference type="ARBA" id="ARBA00013948"/>
    </source>
</evidence>
<organism evidence="11 12">
    <name type="scientific">Fusarium oxysporum</name>
    <name type="common">Fusarium vascular wilt</name>
    <dbReference type="NCBI Taxonomy" id="5507"/>
    <lineage>
        <taxon>Eukaryota</taxon>
        <taxon>Fungi</taxon>
        <taxon>Dikarya</taxon>
        <taxon>Ascomycota</taxon>
        <taxon>Pezizomycotina</taxon>
        <taxon>Sordariomycetes</taxon>
        <taxon>Hypocreomycetidae</taxon>
        <taxon>Hypocreales</taxon>
        <taxon>Nectriaceae</taxon>
        <taxon>Fusarium</taxon>
        <taxon>Fusarium oxysporum species complex</taxon>
    </lineage>
</organism>
<dbReference type="AlphaFoldDB" id="A0A2H3TUU1"/>
<evidence type="ECO:0000256" key="2">
    <source>
        <dbReference type="ARBA" id="ARBA00011534"/>
    </source>
</evidence>
<dbReference type="SUPFAM" id="SSF52047">
    <property type="entry name" value="RNI-like"/>
    <property type="match status" value="1"/>
</dbReference>
<dbReference type="SUPFAM" id="SSF56112">
    <property type="entry name" value="Protein kinase-like (PK-like)"/>
    <property type="match status" value="1"/>
</dbReference>
<dbReference type="InterPro" id="IPR000719">
    <property type="entry name" value="Prot_kinase_dom"/>
</dbReference>
<dbReference type="VEuPathDB" id="FungiDB:HZS61_016108"/>
<dbReference type="PROSITE" id="PS00109">
    <property type="entry name" value="PROTEIN_KINASE_TYR"/>
    <property type="match status" value="1"/>
</dbReference>
<dbReference type="Pfam" id="PF17667">
    <property type="entry name" value="Pkinase_fungal"/>
    <property type="match status" value="1"/>
</dbReference>
<name>A0A2H3TUU1_FUSOX</name>
<proteinExistence type="predicted"/>
<dbReference type="VEuPathDB" id="FungiDB:FOMG_18019"/>